<dbReference type="AlphaFoldDB" id="A0AAV7C5P0"/>
<gene>
    <name evidence="1" type="ORF">GDO81_007059</name>
</gene>
<dbReference type="EMBL" id="WNYA01000003">
    <property type="protein sequence ID" value="KAG8579981.1"/>
    <property type="molecule type" value="Genomic_DNA"/>
</dbReference>
<evidence type="ECO:0000313" key="2">
    <source>
        <dbReference type="Proteomes" id="UP000824782"/>
    </source>
</evidence>
<evidence type="ECO:0000313" key="1">
    <source>
        <dbReference type="EMBL" id="KAG8579981.1"/>
    </source>
</evidence>
<sequence>MDNVISRFSWMEGYWFLWPCPLFECSLFVLLHCDQPQGLLQISSPTFNFLNFYLDEKPVRVVHKLRTYLHFYRMTTFMF</sequence>
<organism evidence="1 2">
    <name type="scientific">Engystomops pustulosus</name>
    <name type="common">Tungara frog</name>
    <name type="synonym">Physalaemus pustulosus</name>
    <dbReference type="NCBI Taxonomy" id="76066"/>
    <lineage>
        <taxon>Eukaryota</taxon>
        <taxon>Metazoa</taxon>
        <taxon>Chordata</taxon>
        <taxon>Craniata</taxon>
        <taxon>Vertebrata</taxon>
        <taxon>Euteleostomi</taxon>
        <taxon>Amphibia</taxon>
        <taxon>Batrachia</taxon>
        <taxon>Anura</taxon>
        <taxon>Neobatrachia</taxon>
        <taxon>Hyloidea</taxon>
        <taxon>Leptodactylidae</taxon>
        <taxon>Leiuperinae</taxon>
        <taxon>Engystomops</taxon>
    </lineage>
</organism>
<name>A0AAV7C5P0_ENGPU</name>
<dbReference type="Proteomes" id="UP000824782">
    <property type="component" value="Unassembled WGS sequence"/>
</dbReference>
<accession>A0AAV7C5P0</accession>
<protein>
    <submittedName>
        <fullName evidence="1">Uncharacterized protein</fullName>
    </submittedName>
</protein>
<keyword evidence="2" id="KW-1185">Reference proteome</keyword>
<reference evidence="1" key="1">
    <citation type="thesis" date="2020" institute="ProQuest LLC" country="789 East Eisenhower Parkway, Ann Arbor, MI, USA">
        <title>Comparative Genomics and Chromosome Evolution.</title>
        <authorList>
            <person name="Mudd A.B."/>
        </authorList>
    </citation>
    <scope>NUCLEOTIDE SEQUENCE</scope>
    <source>
        <strain evidence="1">237g6f4</strain>
        <tissue evidence="1">Blood</tissue>
    </source>
</reference>
<comment type="caution">
    <text evidence="1">The sequence shown here is derived from an EMBL/GenBank/DDBJ whole genome shotgun (WGS) entry which is preliminary data.</text>
</comment>
<proteinExistence type="predicted"/>